<dbReference type="EMBL" id="GBRH01207854">
    <property type="protein sequence ID" value="JAD90041.1"/>
    <property type="molecule type" value="Transcribed_RNA"/>
</dbReference>
<protein>
    <submittedName>
        <fullName evidence="1">Uncharacterized protein</fullName>
    </submittedName>
</protein>
<reference evidence="1" key="1">
    <citation type="submission" date="2014-09" db="EMBL/GenBank/DDBJ databases">
        <authorList>
            <person name="Magalhaes I.L.F."/>
            <person name="Oliveira U."/>
            <person name="Santos F.R."/>
            <person name="Vidigal T.H.D.A."/>
            <person name="Brescovit A.D."/>
            <person name="Santos A.J."/>
        </authorList>
    </citation>
    <scope>NUCLEOTIDE SEQUENCE</scope>
    <source>
        <tissue evidence="1">Shoot tissue taken approximately 20 cm above the soil surface</tissue>
    </source>
</reference>
<proteinExistence type="predicted"/>
<evidence type="ECO:0000313" key="1">
    <source>
        <dbReference type="EMBL" id="JAD90041.1"/>
    </source>
</evidence>
<dbReference type="AlphaFoldDB" id="A0A0A9DQI2"/>
<name>A0A0A9DQI2_ARUDO</name>
<accession>A0A0A9DQI2</accession>
<organism evidence="1">
    <name type="scientific">Arundo donax</name>
    <name type="common">Giant reed</name>
    <name type="synonym">Donax arundinaceus</name>
    <dbReference type="NCBI Taxonomy" id="35708"/>
    <lineage>
        <taxon>Eukaryota</taxon>
        <taxon>Viridiplantae</taxon>
        <taxon>Streptophyta</taxon>
        <taxon>Embryophyta</taxon>
        <taxon>Tracheophyta</taxon>
        <taxon>Spermatophyta</taxon>
        <taxon>Magnoliopsida</taxon>
        <taxon>Liliopsida</taxon>
        <taxon>Poales</taxon>
        <taxon>Poaceae</taxon>
        <taxon>PACMAD clade</taxon>
        <taxon>Arundinoideae</taxon>
        <taxon>Arundineae</taxon>
        <taxon>Arundo</taxon>
    </lineage>
</organism>
<sequence length="96" mass="11664">MQKSQTIFCAKCYYFTIRTPTNRCDALPWRDYPQPLPIEAMEENLGVISNHCKQILLWIPLRHFYLEGDRLVELELERRRRRCRRRLLHVLLRHAG</sequence>
<reference evidence="1" key="2">
    <citation type="journal article" date="2015" name="Data Brief">
        <title>Shoot transcriptome of the giant reed, Arundo donax.</title>
        <authorList>
            <person name="Barrero R.A."/>
            <person name="Guerrero F.D."/>
            <person name="Moolhuijzen P."/>
            <person name="Goolsby J.A."/>
            <person name="Tidwell J."/>
            <person name="Bellgard S.E."/>
            <person name="Bellgard M.I."/>
        </authorList>
    </citation>
    <scope>NUCLEOTIDE SEQUENCE</scope>
    <source>
        <tissue evidence="1">Shoot tissue taken approximately 20 cm above the soil surface</tissue>
    </source>
</reference>